<dbReference type="InterPro" id="IPR037522">
    <property type="entry name" value="HD_GYP_dom"/>
</dbReference>
<feature type="domain" description="HD-GYP" evidence="1">
    <location>
        <begin position="111"/>
        <end position="303"/>
    </location>
</feature>
<gene>
    <name evidence="2" type="ORF">FBF83_07390</name>
</gene>
<dbReference type="Proteomes" id="UP000310541">
    <property type="component" value="Unassembled WGS sequence"/>
</dbReference>
<dbReference type="PROSITE" id="PS51832">
    <property type="entry name" value="HD_GYP"/>
    <property type="match status" value="1"/>
</dbReference>
<accession>A0A4U1MJ83</accession>
<dbReference type="PANTHER" id="PTHR43155:SF2">
    <property type="entry name" value="CYCLIC DI-GMP PHOSPHODIESTERASE PA4108"/>
    <property type="match status" value="1"/>
</dbReference>
<dbReference type="Pfam" id="PF13487">
    <property type="entry name" value="HD_5"/>
    <property type="match status" value="1"/>
</dbReference>
<protein>
    <submittedName>
        <fullName evidence="2">HD-GYP domain-containing protein</fullName>
    </submittedName>
</protein>
<dbReference type="SUPFAM" id="SSF109604">
    <property type="entry name" value="HD-domain/PDEase-like"/>
    <property type="match status" value="1"/>
</dbReference>
<dbReference type="OrthoDB" id="9759601at2"/>
<dbReference type="RefSeq" id="WP_136946531.1">
    <property type="nucleotide sequence ID" value="NZ_SWFM01000002.1"/>
</dbReference>
<dbReference type="NCBIfam" id="TIGR00277">
    <property type="entry name" value="HDIG"/>
    <property type="match status" value="1"/>
</dbReference>
<dbReference type="InterPro" id="IPR003607">
    <property type="entry name" value="HD/PDEase_dom"/>
</dbReference>
<sequence length="303" mass="34077">MKGFFVGRKNTSLESVEQESASLSLLARGSGVEFMKHTINKDTAFYIYPGNSPDVLEFFYILEGEIKCEDQDLLLGSGDYFSVKNLTELVFFEAIKQTDLLWVVNEPTFGLISENVFKLIEIVKSVGEKDLYTKEHSDRVQSMSIKIGKKLNLSADDIDNLIVASILHDVGKINVPEEILNKPGSLTDEEYDLMKKHPVDGAEMVKDTYYADISTIIHQHHERVNGSGYPEGLKDEEITIGAKIIGVSDSYDAMTDDRSYRKAYTPEYAMNDIKRLSGILYDPKVVNALEQVLIEDGVLNKKQ</sequence>
<evidence type="ECO:0000313" key="2">
    <source>
        <dbReference type="EMBL" id="TKD70450.1"/>
    </source>
</evidence>
<dbReference type="SMART" id="SM00471">
    <property type="entry name" value="HDc"/>
    <property type="match status" value="1"/>
</dbReference>
<dbReference type="AlphaFoldDB" id="A0A4U1MJ83"/>
<organism evidence="2 3">
    <name type="scientific">Guptibacillus hwajinpoensis</name>
    <dbReference type="NCBI Taxonomy" id="208199"/>
    <lineage>
        <taxon>Bacteria</taxon>
        <taxon>Bacillati</taxon>
        <taxon>Bacillota</taxon>
        <taxon>Bacilli</taxon>
        <taxon>Bacillales</taxon>
        <taxon>Guptibacillaceae</taxon>
        <taxon>Guptibacillus</taxon>
    </lineage>
</organism>
<dbReference type="PANTHER" id="PTHR43155">
    <property type="entry name" value="CYCLIC DI-GMP PHOSPHODIESTERASE PA4108-RELATED"/>
    <property type="match status" value="1"/>
</dbReference>
<dbReference type="EMBL" id="SWFM01000002">
    <property type="protein sequence ID" value="TKD70450.1"/>
    <property type="molecule type" value="Genomic_DNA"/>
</dbReference>
<evidence type="ECO:0000313" key="3">
    <source>
        <dbReference type="Proteomes" id="UP000310541"/>
    </source>
</evidence>
<dbReference type="CDD" id="cd00077">
    <property type="entry name" value="HDc"/>
    <property type="match status" value="1"/>
</dbReference>
<evidence type="ECO:0000259" key="1">
    <source>
        <dbReference type="PROSITE" id="PS51832"/>
    </source>
</evidence>
<dbReference type="Gene3D" id="1.10.3210.10">
    <property type="entry name" value="Hypothetical protein af1432"/>
    <property type="match status" value="1"/>
</dbReference>
<dbReference type="InterPro" id="IPR006675">
    <property type="entry name" value="HDIG_dom"/>
</dbReference>
<proteinExistence type="predicted"/>
<comment type="caution">
    <text evidence="2">The sequence shown here is derived from an EMBL/GenBank/DDBJ whole genome shotgun (WGS) entry which is preliminary data.</text>
</comment>
<name>A0A4U1MJ83_9BACL</name>
<reference evidence="2 3" key="1">
    <citation type="submission" date="2019-04" db="EMBL/GenBank/DDBJ databases">
        <title>Genome sequence of Bacillus hwajinpoensis strain Y2.</title>
        <authorList>
            <person name="Fair J.L."/>
            <person name="Maclea K.S."/>
        </authorList>
    </citation>
    <scope>NUCLEOTIDE SEQUENCE [LARGE SCALE GENOMIC DNA]</scope>
    <source>
        <strain evidence="2 3">Y2</strain>
    </source>
</reference>